<dbReference type="SUPFAM" id="SSF57501">
    <property type="entry name" value="Cystine-knot cytokines"/>
    <property type="match status" value="1"/>
</dbReference>
<comment type="similarity">
    <text evidence="2 8">Belongs to the TGF-beta family.</text>
</comment>
<evidence type="ECO:0000256" key="3">
    <source>
        <dbReference type="ARBA" id="ARBA00022525"/>
    </source>
</evidence>
<keyword evidence="12" id="KW-1185">Reference proteome</keyword>
<dbReference type="GO" id="GO:0060391">
    <property type="term" value="P:positive regulation of SMAD protein signal transduction"/>
    <property type="evidence" value="ECO:0007669"/>
    <property type="project" value="Ensembl"/>
</dbReference>
<feature type="transmembrane region" description="Helical" evidence="9">
    <location>
        <begin position="27"/>
        <end position="49"/>
    </location>
</feature>
<dbReference type="InterPro" id="IPR029034">
    <property type="entry name" value="Cystine-knot_cytokine"/>
</dbReference>
<dbReference type="GO" id="GO:0030858">
    <property type="term" value="P:positive regulation of epithelial cell differentiation"/>
    <property type="evidence" value="ECO:0007669"/>
    <property type="project" value="Ensembl"/>
</dbReference>
<dbReference type="GO" id="GO:0030308">
    <property type="term" value="P:negative regulation of cell growth"/>
    <property type="evidence" value="ECO:0007669"/>
    <property type="project" value="Ensembl"/>
</dbReference>
<dbReference type="InterPro" id="IPR015615">
    <property type="entry name" value="TGF-beta-rel"/>
</dbReference>
<dbReference type="GO" id="GO:0005615">
    <property type="term" value="C:extracellular space"/>
    <property type="evidence" value="ECO:0007669"/>
    <property type="project" value="Ensembl"/>
</dbReference>
<dbReference type="Pfam" id="PF00688">
    <property type="entry name" value="TGFb_propeptide"/>
    <property type="match status" value="1"/>
</dbReference>
<evidence type="ECO:0000256" key="9">
    <source>
        <dbReference type="SAM" id="Phobius"/>
    </source>
</evidence>
<name>A0A8C5RU55_LATLA</name>
<evidence type="ECO:0000256" key="2">
    <source>
        <dbReference type="ARBA" id="ARBA00006656"/>
    </source>
</evidence>
<dbReference type="GeneTree" id="ENSGT00940000159802"/>
<dbReference type="PROSITE" id="PS00250">
    <property type="entry name" value="TGF_BETA_1"/>
    <property type="match status" value="1"/>
</dbReference>
<evidence type="ECO:0000313" key="12">
    <source>
        <dbReference type="Proteomes" id="UP000694406"/>
    </source>
</evidence>
<evidence type="ECO:0000256" key="8">
    <source>
        <dbReference type="RuleBase" id="RU000354"/>
    </source>
</evidence>
<keyword evidence="7" id="KW-0325">Glycoprotein</keyword>
<evidence type="ECO:0000256" key="5">
    <source>
        <dbReference type="ARBA" id="ARBA00023030"/>
    </source>
</evidence>
<organism evidence="11 12">
    <name type="scientific">Laticauda laticaudata</name>
    <name type="common">Blue-ringed sea krait</name>
    <name type="synonym">Blue-lipped sea krait</name>
    <dbReference type="NCBI Taxonomy" id="8630"/>
    <lineage>
        <taxon>Eukaryota</taxon>
        <taxon>Metazoa</taxon>
        <taxon>Chordata</taxon>
        <taxon>Craniata</taxon>
        <taxon>Vertebrata</taxon>
        <taxon>Euteleostomi</taxon>
        <taxon>Lepidosauria</taxon>
        <taxon>Squamata</taxon>
        <taxon>Bifurcata</taxon>
        <taxon>Unidentata</taxon>
        <taxon>Episquamata</taxon>
        <taxon>Toxicofera</taxon>
        <taxon>Serpentes</taxon>
        <taxon>Colubroidea</taxon>
        <taxon>Elapidae</taxon>
        <taxon>Laticaudinae</taxon>
        <taxon>Laticauda</taxon>
    </lineage>
</organism>
<protein>
    <submittedName>
        <fullName evidence="11">Growth differentiation factor 2</fullName>
    </submittedName>
</protein>
<dbReference type="GO" id="GO:1903348">
    <property type="term" value="P:positive regulation of bicellular tight junction assembly"/>
    <property type="evidence" value="ECO:0007669"/>
    <property type="project" value="Ensembl"/>
</dbReference>
<dbReference type="GO" id="GO:0005125">
    <property type="term" value="F:cytokine activity"/>
    <property type="evidence" value="ECO:0007669"/>
    <property type="project" value="Ensembl"/>
</dbReference>
<dbReference type="GO" id="GO:0032924">
    <property type="term" value="P:activin receptor signaling pathway"/>
    <property type="evidence" value="ECO:0007669"/>
    <property type="project" value="Ensembl"/>
</dbReference>
<dbReference type="GO" id="GO:0045747">
    <property type="term" value="P:positive regulation of Notch signaling pathway"/>
    <property type="evidence" value="ECO:0007669"/>
    <property type="project" value="Ensembl"/>
</dbReference>
<dbReference type="GO" id="GO:0043539">
    <property type="term" value="F:protein serine/threonine kinase activator activity"/>
    <property type="evidence" value="ECO:0007669"/>
    <property type="project" value="Ensembl"/>
</dbReference>
<keyword evidence="6" id="KW-1015">Disulfide bond</keyword>
<keyword evidence="9" id="KW-1133">Transmembrane helix</keyword>
<comment type="subcellular location">
    <subcellularLocation>
        <location evidence="1">Secreted</location>
    </subcellularLocation>
</comment>
<dbReference type="Ensembl" id="ENSLLTT00000007328.1">
    <property type="protein sequence ID" value="ENSLLTP00000007060.1"/>
    <property type="gene ID" value="ENSLLTG00000005388.1"/>
</dbReference>
<dbReference type="AlphaFoldDB" id="A0A8C5RU55"/>
<proteinExistence type="inferred from homology"/>
<evidence type="ECO:0000259" key="10">
    <source>
        <dbReference type="PROSITE" id="PS51362"/>
    </source>
</evidence>
<dbReference type="GO" id="GO:0032757">
    <property type="term" value="P:positive regulation of interleukin-8 production"/>
    <property type="evidence" value="ECO:0007669"/>
    <property type="project" value="Ensembl"/>
</dbReference>
<dbReference type="Gene3D" id="2.10.90.10">
    <property type="entry name" value="Cystine-knot cytokines"/>
    <property type="match status" value="1"/>
</dbReference>
<dbReference type="GO" id="GO:0030509">
    <property type="term" value="P:BMP signaling pathway"/>
    <property type="evidence" value="ECO:0007669"/>
    <property type="project" value="Ensembl"/>
</dbReference>
<dbReference type="GO" id="GO:0001569">
    <property type="term" value="P:branching involved in blood vessel morphogenesis"/>
    <property type="evidence" value="ECO:0007669"/>
    <property type="project" value="Ensembl"/>
</dbReference>
<dbReference type="PROSITE" id="PS51362">
    <property type="entry name" value="TGF_BETA_2"/>
    <property type="match status" value="1"/>
</dbReference>
<dbReference type="SMART" id="SM00204">
    <property type="entry name" value="TGFB"/>
    <property type="match status" value="1"/>
</dbReference>
<dbReference type="InterPro" id="IPR001111">
    <property type="entry name" value="TGF-b_propeptide"/>
</dbReference>
<gene>
    <name evidence="11" type="primary">GDF2</name>
</gene>
<sequence>MLFRLHQTKLCCSESFVVPQPWKFNNMLYFGAWTLLYAILIVLQSGTLLGNEHSLPTKDNFYKSSGELGKREGEAYFNFKAFLENLKVDFLRNLNLSAIPSQEKIKEEPPQFMIDLYNRYTQDKSSSPIANIVRSFRPEDISSLSSLEINQKYILLFNVSIPWQEEVTKAELRIHIACHKECFPPVHGNVVIYDVHEGDNWGEAEGVQNFLASREIQGCGWVTFDVSSTVKKWVKAEKTKTVNRLETAVKSYDSSGFNCEQLNISVAPDSNHLPSLILFSNDHSKRVKANHAELQEIVAHEQEDLLKSLAKDHAAHRRNSWSVHGTHRSLSRSKRSIELNHCRKTTLHVNFKEIGWNWIIAPPDYEAFQCKGGCFYPLTDNVTPTKHAIVQTLVHYKNPKKAVKACCVPTKLEAISMLYKDEAGTPTLKYEYEGMKVAECGCR</sequence>
<keyword evidence="9" id="KW-0812">Transmembrane</keyword>
<keyword evidence="3" id="KW-0964">Secreted</keyword>
<dbReference type="InterPro" id="IPR001839">
    <property type="entry name" value="TGF-b_C"/>
</dbReference>
<keyword evidence="4" id="KW-0732">Signal</keyword>
<dbReference type="GO" id="GO:0045944">
    <property type="term" value="P:positive regulation of transcription by RNA polymerase II"/>
    <property type="evidence" value="ECO:0007669"/>
    <property type="project" value="Ensembl"/>
</dbReference>
<dbReference type="Pfam" id="PF00019">
    <property type="entry name" value="TGF_beta"/>
    <property type="match status" value="1"/>
</dbReference>
<reference evidence="11" key="2">
    <citation type="submission" date="2025-09" db="UniProtKB">
        <authorList>
            <consortium name="Ensembl"/>
        </authorList>
    </citation>
    <scope>IDENTIFICATION</scope>
</reference>
<accession>A0A8C5RU55</accession>
<keyword evidence="9" id="KW-0472">Membrane</keyword>
<dbReference type="GO" id="GO:0010596">
    <property type="term" value="P:negative regulation of endothelial cell migration"/>
    <property type="evidence" value="ECO:0007669"/>
    <property type="project" value="Ensembl"/>
</dbReference>
<dbReference type="InterPro" id="IPR017948">
    <property type="entry name" value="TGFb_CS"/>
</dbReference>
<dbReference type="Gene3D" id="2.60.120.970">
    <property type="match status" value="1"/>
</dbReference>
<dbReference type="FunFam" id="2.10.90.10:FF:000001">
    <property type="entry name" value="Bone morphogenetic protein 4"/>
    <property type="match status" value="1"/>
</dbReference>
<evidence type="ECO:0000256" key="6">
    <source>
        <dbReference type="ARBA" id="ARBA00023157"/>
    </source>
</evidence>
<reference evidence="11" key="1">
    <citation type="submission" date="2025-08" db="UniProtKB">
        <authorList>
            <consortium name="Ensembl"/>
        </authorList>
    </citation>
    <scope>IDENTIFICATION</scope>
</reference>
<dbReference type="GO" id="GO:0001937">
    <property type="term" value="P:negative regulation of endothelial cell proliferation"/>
    <property type="evidence" value="ECO:0007669"/>
    <property type="project" value="Ensembl"/>
</dbReference>
<dbReference type="PANTHER" id="PTHR11848:SF157">
    <property type="entry name" value="GROWTH_DIFFERENTIATION FACTOR 2"/>
    <property type="match status" value="1"/>
</dbReference>
<dbReference type="PANTHER" id="PTHR11848">
    <property type="entry name" value="TGF-BETA FAMILY"/>
    <property type="match status" value="1"/>
</dbReference>
<dbReference type="GO" id="GO:0045766">
    <property type="term" value="P:positive regulation of angiogenesis"/>
    <property type="evidence" value="ECO:0007669"/>
    <property type="project" value="Ensembl"/>
</dbReference>
<dbReference type="Proteomes" id="UP000694406">
    <property type="component" value="Unplaced"/>
</dbReference>
<evidence type="ECO:0000256" key="4">
    <source>
        <dbReference type="ARBA" id="ARBA00022729"/>
    </source>
</evidence>
<evidence type="ECO:0000256" key="1">
    <source>
        <dbReference type="ARBA" id="ARBA00004613"/>
    </source>
</evidence>
<dbReference type="CDD" id="cd19400">
    <property type="entry name" value="TGF_beta_BMP9"/>
    <property type="match status" value="1"/>
</dbReference>
<keyword evidence="5 8" id="KW-0339">Growth factor</keyword>
<dbReference type="GO" id="GO:0008083">
    <property type="term" value="F:growth factor activity"/>
    <property type="evidence" value="ECO:0007669"/>
    <property type="project" value="UniProtKB-KW"/>
</dbReference>
<dbReference type="GO" id="GO:0001938">
    <property type="term" value="P:positive regulation of endothelial cell proliferation"/>
    <property type="evidence" value="ECO:0007669"/>
    <property type="project" value="Ensembl"/>
</dbReference>
<evidence type="ECO:0000256" key="7">
    <source>
        <dbReference type="ARBA" id="ARBA00023180"/>
    </source>
</evidence>
<feature type="domain" description="TGF-beta family profile" evidence="10">
    <location>
        <begin position="332"/>
        <end position="443"/>
    </location>
</feature>
<evidence type="ECO:0000313" key="11">
    <source>
        <dbReference type="Ensembl" id="ENSLLTP00000007060.1"/>
    </source>
</evidence>